<evidence type="ECO:0000256" key="3">
    <source>
        <dbReference type="ARBA" id="ARBA00022949"/>
    </source>
</evidence>
<dbReference type="Proteomes" id="UP000812440">
    <property type="component" value="Chromosome 3"/>
</dbReference>
<name>A0A8T2J7G1_9PIPI</name>
<dbReference type="PRINTS" id="PR00452">
    <property type="entry name" value="SH3DOMAIN"/>
</dbReference>
<evidence type="ECO:0000256" key="1">
    <source>
        <dbReference type="ARBA" id="ARBA00004282"/>
    </source>
</evidence>
<feature type="domain" description="SH3" evidence="6">
    <location>
        <begin position="411"/>
        <end position="472"/>
    </location>
</feature>
<dbReference type="GO" id="GO:0070161">
    <property type="term" value="C:anchoring junction"/>
    <property type="evidence" value="ECO:0007669"/>
    <property type="project" value="UniProtKB-SubCell"/>
</dbReference>
<feature type="region of interest" description="Disordered" evidence="5">
    <location>
        <begin position="261"/>
        <end position="297"/>
    </location>
</feature>
<dbReference type="EMBL" id="JAACNH010000006">
    <property type="protein sequence ID" value="KAG8441129.1"/>
    <property type="molecule type" value="Genomic_DNA"/>
</dbReference>
<dbReference type="InterPro" id="IPR050384">
    <property type="entry name" value="Endophilin_SH3RF"/>
</dbReference>
<organism evidence="8 9">
    <name type="scientific">Hymenochirus boettgeri</name>
    <name type="common">Congo dwarf clawed frog</name>
    <dbReference type="NCBI Taxonomy" id="247094"/>
    <lineage>
        <taxon>Eukaryota</taxon>
        <taxon>Metazoa</taxon>
        <taxon>Chordata</taxon>
        <taxon>Craniata</taxon>
        <taxon>Vertebrata</taxon>
        <taxon>Euteleostomi</taxon>
        <taxon>Amphibia</taxon>
        <taxon>Batrachia</taxon>
        <taxon>Anura</taxon>
        <taxon>Pipoidea</taxon>
        <taxon>Pipidae</taxon>
        <taxon>Pipinae</taxon>
        <taxon>Hymenochirus</taxon>
    </lineage>
</organism>
<comment type="caution">
    <text evidence="8">The sequence shown here is derived from an EMBL/GenBank/DDBJ whole genome shotgun (WGS) entry which is preliminary data.</text>
</comment>
<evidence type="ECO:0000313" key="9">
    <source>
        <dbReference type="Proteomes" id="UP000812440"/>
    </source>
</evidence>
<dbReference type="SMART" id="SM00326">
    <property type="entry name" value="SH3"/>
    <property type="match status" value="3"/>
</dbReference>
<evidence type="ECO:0000259" key="7">
    <source>
        <dbReference type="PROSITE" id="PS50831"/>
    </source>
</evidence>
<evidence type="ECO:0000256" key="2">
    <source>
        <dbReference type="ARBA" id="ARBA00022443"/>
    </source>
</evidence>
<evidence type="ECO:0000256" key="4">
    <source>
        <dbReference type="PROSITE-ProRule" id="PRU00192"/>
    </source>
</evidence>
<dbReference type="PRINTS" id="PR00499">
    <property type="entry name" value="P67PHOX"/>
</dbReference>
<dbReference type="InterPro" id="IPR036028">
    <property type="entry name" value="SH3-like_dom_sf"/>
</dbReference>
<dbReference type="Pfam" id="PF02208">
    <property type="entry name" value="Sorb"/>
    <property type="match status" value="1"/>
</dbReference>
<sequence>MDLHDLENGFSLTLDDFIPPHLQRKQESPKSNPEYKHWVDQQYPANEEIFSSTVIPITHNMIISPEQRKERHWIRYEGIGPTDKDGMPFASRSSVDKPRDWYRNMFKVLHRLSDSDDSDQDSEEKTNQNLSMPSKSGQAEYNQWNYDAVMGQTTNASSAGLSPPLRGLEQSQSFTLRDPQRIISPIHRESQRSTNSPSKESQRTFVSPSMNSPHIVPHSYLNVFSGQTTLSSPPRESIMAPISPLSDPYCTLSSTANKRAQMSPGLSATKTDSKCDSFSSNPGNLDFASNKHSKDPQKKLNNDLAIQNNTVHLSPGLMPQSLPHLGHGSPWTTATERFSSNTHPPKSMFNSTKEEANYTKDAGYCPDSTSKVLDQLENELRLFTEELDRELDDHGHTPVHTLTTLATVPQPPPVLASALVKFDFLAESPKELSLKRGSTVQILKRVDKNWLLGEQDSRRGLFPENYVRVTYREKQRLDPGISREILQESAVAMYDFKAESDAELSLHKGQHVAIIQKVGSNWFKGRVEGSERIGLFPVSYVQLMGQRKEGTSINRKETDKESYKQVSPGVAQTDKKPMAPYSVQTQVGTKYRVLYAFTPNNPDELELIPGDIVTVTQHCDDGWYVGVCWRTNTFGSFPGNFLTRI</sequence>
<dbReference type="PANTHER" id="PTHR14167">
    <property type="entry name" value="SH3 DOMAIN-CONTAINING"/>
    <property type="match status" value="1"/>
</dbReference>
<dbReference type="InterPro" id="IPR003127">
    <property type="entry name" value="SoHo_dom"/>
</dbReference>
<keyword evidence="2 4" id="KW-0728">SH3 domain</keyword>
<feature type="compositionally biased region" description="Polar residues" evidence="5">
    <location>
        <begin position="261"/>
        <end position="283"/>
    </location>
</feature>
<feature type="region of interest" description="Disordered" evidence="5">
    <location>
        <begin position="155"/>
        <end position="210"/>
    </location>
</feature>
<dbReference type="SMART" id="SM00459">
    <property type="entry name" value="Sorb"/>
    <property type="match status" value="1"/>
</dbReference>
<comment type="subcellular location">
    <subcellularLocation>
        <location evidence="1">Cell junction</location>
    </subcellularLocation>
</comment>
<dbReference type="PROSITE" id="PS50831">
    <property type="entry name" value="SOHO"/>
    <property type="match status" value="1"/>
</dbReference>
<gene>
    <name evidence="8" type="ORF">GDO86_006756</name>
</gene>
<dbReference type="Gene3D" id="2.30.30.40">
    <property type="entry name" value="SH3 Domains"/>
    <property type="match status" value="3"/>
</dbReference>
<dbReference type="OrthoDB" id="73680at2759"/>
<evidence type="ECO:0000256" key="5">
    <source>
        <dbReference type="SAM" id="MobiDB-lite"/>
    </source>
</evidence>
<feature type="domain" description="SH3" evidence="6">
    <location>
        <begin position="485"/>
        <end position="546"/>
    </location>
</feature>
<feature type="compositionally biased region" description="Polar residues" evidence="5">
    <location>
        <begin position="127"/>
        <end position="137"/>
    </location>
</feature>
<feature type="compositionally biased region" description="Basic and acidic residues" evidence="5">
    <location>
        <begin position="549"/>
        <end position="563"/>
    </location>
</feature>
<accession>A0A8T2J7G1</accession>
<keyword evidence="3" id="KW-0965">Cell junction</keyword>
<feature type="domain" description="SoHo" evidence="7">
    <location>
        <begin position="70"/>
        <end position="130"/>
    </location>
</feature>
<protein>
    <submittedName>
        <fullName evidence="8">Uncharacterized protein</fullName>
    </submittedName>
</protein>
<proteinExistence type="predicted"/>
<dbReference type="PROSITE" id="PS50002">
    <property type="entry name" value="SH3"/>
    <property type="match status" value="3"/>
</dbReference>
<dbReference type="Pfam" id="PF00018">
    <property type="entry name" value="SH3_1"/>
    <property type="match status" value="3"/>
</dbReference>
<evidence type="ECO:0000313" key="8">
    <source>
        <dbReference type="EMBL" id="KAG8441129.1"/>
    </source>
</evidence>
<feature type="region of interest" description="Disordered" evidence="5">
    <location>
        <begin position="113"/>
        <end position="137"/>
    </location>
</feature>
<feature type="domain" description="SH3" evidence="6">
    <location>
        <begin position="586"/>
        <end position="645"/>
    </location>
</feature>
<dbReference type="InterPro" id="IPR001452">
    <property type="entry name" value="SH3_domain"/>
</dbReference>
<dbReference type="PANTHER" id="PTHR14167:SF54">
    <property type="entry name" value="VINEXIN"/>
    <property type="match status" value="1"/>
</dbReference>
<feature type="compositionally biased region" description="Polar residues" evidence="5">
    <location>
        <begin position="192"/>
        <end position="210"/>
    </location>
</feature>
<feature type="region of interest" description="Disordered" evidence="5">
    <location>
        <begin position="549"/>
        <end position="575"/>
    </location>
</feature>
<dbReference type="AlphaFoldDB" id="A0A8T2J7G1"/>
<dbReference type="SUPFAM" id="SSF50044">
    <property type="entry name" value="SH3-domain"/>
    <property type="match status" value="3"/>
</dbReference>
<reference evidence="8" key="1">
    <citation type="thesis" date="2020" institute="ProQuest LLC" country="789 East Eisenhower Parkway, Ann Arbor, MI, USA">
        <title>Comparative Genomics and Chromosome Evolution.</title>
        <authorList>
            <person name="Mudd A.B."/>
        </authorList>
    </citation>
    <scope>NUCLEOTIDE SEQUENCE</scope>
    <source>
        <strain evidence="8">Female2</strain>
        <tissue evidence="8">Blood</tissue>
    </source>
</reference>
<evidence type="ECO:0000259" key="6">
    <source>
        <dbReference type="PROSITE" id="PS50002"/>
    </source>
</evidence>
<keyword evidence="9" id="KW-1185">Reference proteome</keyword>